<evidence type="ECO:0000313" key="5">
    <source>
        <dbReference type="Proteomes" id="UP000002280"/>
    </source>
</evidence>
<dbReference type="Pfam" id="PF21098">
    <property type="entry name" value="PH-GRAM_MTMR6-like"/>
    <property type="match status" value="1"/>
</dbReference>
<dbReference type="GO" id="GO:0046488">
    <property type="term" value="P:phosphatidylinositol metabolic process"/>
    <property type="evidence" value="ECO:0007669"/>
    <property type="project" value="UniProtKB-ARBA"/>
</dbReference>
<dbReference type="Proteomes" id="UP000002280">
    <property type="component" value="Chromosome 5"/>
</dbReference>
<dbReference type="InterPro" id="IPR048994">
    <property type="entry name" value="PH-GRAM_MTMR6-9"/>
</dbReference>
<dbReference type="GO" id="GO:0016787">
    <property type="term" value="F:hydrolase activity"/>
    <property type="evidence" value="ECO:0007669"/>
    <property type="project" value="UniProtKB-KW"/>
</dbReference>
<dbReference type="SUPFAM" id="SSF50729">
    <property type="entry name" value="PH domain-like"/>
    <property type="match status" value="1"/>
</dbReference>
<dbReference type="Ensembl" id="ENSMODT00000076161.1">
    <property type="protein sequence ID" value="ENSMODP00000060325.1"/>
    <property type="gene ID" value="ENSMODG00000039875.1"/>
</dbReference>
<dbReference type="PANTHER" id="PTHR10807">
    <property type="entry name" value="MYOTUBULARIN-RELATED"/>
    <property type="match status" value="1"/>
</dbReference>
<dbReference type="InterPro" id="IPR011993">
    <property type="entry name" value="PH-like_dom_sf"/>
</dbReference>
<dbReference type="OMA" id="FGARSNC"/>
<name>A0A5F8HJP3_MONDO</name>
<dbReference type="GeneTree" id="ENSGT00940000155777"/>
<dbReference type="PANTHER" id="PTHR10807:SF35">
    <property type="entry name" value="MYOTUBULARIN-RELATED PROTEIN 7"/>
    <property type="match status" value="1"/>
</dbReference>
<evidence type="ECO:0000256" key="1">
    <source>
        <dbReference type="ARBA" id="ARBA00007471"/>
    </source>
</evidence>
<accession>A0A5F8HJP3</accession>
<evidence type="ECO:0000259" key="3">
    <source>
        <dbReference type="Pfam" id="PF21098"/>
    </source>
</evidence>
<dbReference type="InterPro" id="IPR030564">
    <property type="entry name" value="Myotubularin"/>
</dbReference>
<feature type="domain" description="MTMR6-9 GRAM" evidence="3">
    <location>
        <begin position="8"/>
        <end position="99"/>
    </location>
</feature>
<evidence type="ECO:0000313" key="4">
    <source>
        <dbReference type="Ensembl" id="ENSMODP00000060325.1"/>
    </source>
</evidence>
<dbReference type="FunFam" id="2.30.29.30:FF:000135">
    <property type="entry name" value="Myotubularin related protein 6"/>
    <property type="match status" value="1"/>
</dbReference>
<dbReference type="AlphaFoldDB" id="A0A5F8HJP3"/>
<reference evidence="4" key="2">
    <citation type="submission" date="2025-08" db="UniProtKB">
        <authorList>
            <consortium name="Ensembl"/>
        </authorList>
    </citation>
    <scope>IDENTIFICATION</scope>
</reference>
<comment type="similarity">
    <text evidence="1">Belongs to the protein-tyrosine phosphatase family. Non-receptor class myotubularin subfamily.</text>
</comment>
<sequence>MEMLRAPVENVRLMDRTSSKKPVLGTLYLTATHVIFVENEPETRKETWILHSEISSIEKQATTAGGCPLLIRCKNFQVLHLVVPQERDCQDVYISLLRLARPGRARGQGWELGAGALAGAHPPDCVASVPMSLSFPKNNLRYLSTAVTIFCT</sequence>
<reference evidence="4 5" key="1">
    <citation type="journal article" date="2007" name="Nature">
        <title>Genome of the marsupial Monodelphis domestica reveals innovation in non-coding sequences.</title>
        <authorList>
            <person name="Mikkelsen T.S."/>
            <person name="Wakefield M.J."/>
            <person name="Aken B."/>
            <person name="Amemiya C.T."/>
            <person name="Chang J.L."/>
            <person name="Duke S."/>
            <person name="Garber M."/>
            <person name="Gentles A.J."/>
            <person name="Goodstadt L."/>
            <person name="Heger A."/>
            <person name="Jurka J."/>
            <person name="Kamal M."/>
            <person name="Mauceli E."/>
            <person name="Searle S.M."/>
            <person name="Sharpe T."/>
            <person name="Baker M.L."/>
            <person name="Batzer M.A."/>
            <person name="Benos P.V."/>
            <person name="Belov K."/>
            <person name="Clamp M."/>
            <person name="Cook A."/>
            <person name="Cuff J."/>
            <person name="Das R."/>
            <person name="Davidow L."/>
            <person name="Deakin J.E."/>
            <person name="Fazzari M.J."/>
            <person name="Glass J.L."/>
            <person name="Grabherr M."/>
            <person name="Greally J.M."/>
            <person name="Gu W."/>
            <person name="Hore T.A."/>
            <person name="Huttley G.A."/>
            <person name="Kleber M."/>
            <person name="Jirtle R.L."/>
            <person name="Koina E."/>
            <person name="Lee J.T."/>
            <person name="Mahony S."/>
            <person name="Marra M.A."/>
            <person name="Miller R.D."/>
            <person name="Nicholls R.D."/>
            <person name="Oda M."/>
            <person name="Papenfuss A.T."/>
            <person name="Parra Z.E."/>
            <person name="Pollock D.D."/>
            <person name="Ray D.A."/>
            <person name="Schein J.E."/>
            <person name="Speed T.P."/>
            <person name="Thompson K."/>
            <person name="VandeBerg J.L."/>
            <person name="Wade C.M."/>
            <person name="Walker J.A."/>
            <person name="Waters P.D."/>
            <person name="Webber C."/>
            <person name="Weidman J.R."/>
            <person name="Xie X."/>
            <person name="Zody M.C."/>
            <person name="Baldwin J."/>
            <person name="Abdouelleil A."/>
            <person name="Abdulkadir J."/>
            <person name="Abebe A."/>
            <person name="Abera B."/>
            <person name="Abreu J."/>
            <person name="Acer S.C."/>
            <person name="Aftuck L."/>
            <person name="Alexander A."/>
            <person name="An P."/>
            <person name="Anderson E."/>
            <person name="Anderson S."/>
            <person name="Arachi H."/>
            <person name="Azer M."/>
            <person name="Bachantsang P."/>
            <person name="Barry A."/>
            <person name="Bayul T."/>
            <person name="Berlin A."/>
            <person name="Bessette D."/>
            <person name="Bloom T."/>
            <person name="Bloom T."/>
            <person name="Boguslavskiy L."/>
            <person name="Bonnet C."/>
            <person name="Boukhgalter B."/>
            <person name="Bourzgui I."/>
            <person name="Brown A."/>
            <person name="Cahill P."/>
            <person name="Channer S."/>
            <person name="Cheshatsang Y."/>
            <person name="Chuda L."/>
            <person name="Citroen M."/>
            <person name="Collymore A."/>
            <person name="Cooke P."/>
            <person name="Costello M."/>
            <person name="D'Aco K."/>
            <person name="Daza R."/>
            <person name="De Haan G."/>
            <person name="DeGray S."/>
            <person name="DeMaso C."/>
            <person name="Dhargay N."/>
            <person name="Dooley K."/>
            <person name="Dooley E."/>
            <person name="Doricent M."/>
            <person name="Dorje P."/>
            <person name="Dorjee K."/>
            <person name="Dupes A."/>
            <person name="Elong R."/>
            <person name="Falk J."/>
            <person name="Farina A."/>
            <person name="Faro S."/>
            <person name="Ferguson D."/>
            <person name="Fisher S."/>
            <person name="Foley C.D."/>
            <person name="Franke A."/>
            <person name="Friedrich D."/>
            <person name="Gadbois L."/>
            <person name="Gearin G."/>
            <person name="Gearin C.R."/>
            <person name="Giannoukos G."/>
            <person name="Goode T."/>
            <person name="Graham J."/>
            <person name="Grandbois E."/>
            <person name="Grewal S."/>
            <person name="Gyaltsen K."/>
            <person name="Hafez N."/>
            <person name="Hagos B."/>
            <person name="Hall J."/>
            <person name="Henson C."/>
            <person name="Hollinger A."/>
            <person name="Honan T."/>
            <person name="Huard M.D."/>
            <person name="Hughes L."/>
            <person name="Hurhula B."/>
            <person name="Husby M.E."/>
            <person name="Kamat A."/>
            <person name="Kanga B."/>
            <person name="Kashin S."/>
            <person name="Khazanovich D."/>
            <person name="Kisner P."/>
            <person name="Lance K."/>
            <person name="Lara M."/>
            <person name="Lee W."/>
            <person name="Lennon N."/>
            <person name="Letendre F."/>
            <person name="LeVine R."/>
            <person name="Lipovsky A."/>
            <person name="Liu X."/>
            <person name="Liu J."/>
            <person name="Liu S."/>
            <person name="Lokyitsang T."/>
            <person name="Lokyitsang Y."/>
            <person name="Lubonja R."/>
            <person name="Lui A."/>
            <person name="MacDonald P."/>
            <person name="Magnisalis V."/>
            <person name="Maru K."/>
            <person name="Matthews C."/>
            <person name="McCusker W."/>
            <person name="McDonough S."/>
            <person name="Mehta T."/>
            <person name="Meldrim J."/>
            <person name="Meneus L."/>
            <person name="Mihai O."/>
            <person name="Mihalev A."/>
            <person name="Mihova T."/>
            <person name="Mittelman R."/>
            <person name="Mlenga V."/>
            <person name="Montmayeur A."/>
            <person name="Mulrain L."/>
            <person name="Navidi A."/>
            <person name="Naylor J."/>
            <person name="Negash T."/>
            <person name="Nguyen T."/>
            <person name="Nguyen N."/>
            <person name="Nicol R."/>
            <person name="Norbu C."/>
            <person name="Norbu N."/>
            <person name="Novod N."/>
            <person name="O'Neill B."/>
            <person name="Osman S."/>
            <person name="Markiewicz E."/>
            <person name="Oyono O.L."/>
            <person name="Patti C."/>
            <person name="Phunkhang P."/>
            <person name="Pierre F."/>
            <person name="Priest M."/>
            <person name="Raghuraman S."/>
            <person name="Rege F."/>
            <person name="Reyes R."/>
            <person name="Rise C."/>
            <person name="Rogov P."/>
            <person name="Ross K."/>
            <person name="Ryan E."/>
            <person name="Settipalli S."/>
            <person name="Shea T."/>
            <person name="Sherpa N."/>
            <person name="Shi L."/>
            <person name="Shih D."/>
            <person name="Sparrow T."/>
            <person name="Spaulding J."/>
            <person name="Stalker J."/>
            <person name="Stange-Thomann N."/>
            <person name="Stavropoulos S."/>
            <person name="Stone C."/>
            <person name="Strader C."/>
            <person name="Tesfaye S."/>
            <person name="Thomson T."/>
            <person name="Thoulutsang Y."/>
            <person name="Thoulutsang D."/>
            <person name="Topham K."/>
            <person name="Topping I."/>
            <person name="Tsamla T."/>
            <person name="Vassiliev H."/>
            <person name="Vo A."/>
            <person name="Wangchuk T."/>
            <person name="Wangdi T."/>
            <person name="Weiand M."/>
            <person name="Wilkinson J."/>
            <person name="Wilson A."/>
            <person name="Yadav S."/>
            <person name="Young G."/>
            <person name="Yu Q."/>
            <person name="Zembek L."/>
            <person name="Zhong D."/>
            <person name="Zimmer A."/>
            <person name="Zwirko Z."/>
            <person name="Jaffe D.B."/>
            <person name="Alvarez P."/>
            <person name="Brockman W."/>
            <person name="Butler J."/>
            <person name="Chin C."/>
            <person name="Gnerre S."/>
            <person name="MacCallum I."/>
            <person name="Graves J.A."/>
            <person name="Ponting C.P."/>
            <person name="Breen M."/>
            <person name="Samollow P.B."/>
            <person name="Lander E.S."/>
            <person name="Lindblad-Toh K."/>
        </authorList>
    </citation>
    <scope>NUCLEOTIDE SEQUENCE [LARGE SCALE GENOMIC DNA]</scope>
</reference>
<protein>
    <recommendedName>
        <fullName evidence="3">MTMR6-9 GRAM domain-containing protein</fullName>
    </recommendedName>
</protein>
<organism evidence="4 5">
    <name type="scientific">Monodelphis domestica</name>
    <name type="common">Gray short-tailed opossum</name>
    <dbReference type="NCBI Taxonomy" id="13616"/>
    <lineage>
        <taxon>Eukaryota</taxon>
        <taxon>Metazoa</taxon>
        <taxon>Chordata</taxon>
        <taxon>Craniata</taxon>
        <taxon>Vertebrata</taxon>
        <taxon>Euteleostomi</taxon>
        <taxon>Mammalia</taxon>
        <taxon>Metatheria</taxon>
        <taxon>Didelphimorphia</taxon>
        <taxon>Didelphidae</taxon>
        <taxon>Monodelphis</taxon>
    </lineage>
</organism>
<reference evidence="4" key="3">
    <citation type="submission" date="2025-09" db="UniProtKB">
        <authorList>
            <consortium name="Ensembl"/>
        </authorList>
    </citation>
    <scope>IDENTIFICATION</scope>
</reference>
<keyword evidence="2" id="KW-0378">Hydrolase</keyword>
<dbReference type="STRING" id="13616.ENSMODP00000060325"/>
<dbReference type="Gene3D" id="2.30.29.30">
    <property type="entry name" value="Pleckstrin-homology domain (PH domain)/Phosphotyrosine-binding domain (PTB)"/>
    <property type="match status" value="1"/>
</dbReference>
<proteinExistence type="inferred from homology"/>
<evidence type="ECO:0000256" key="2">
    <source>
        <dbReference type="ARBA" id="ARBA00022801"/>
    </source>
</evidence>
<dbReference type="InParanoid" id="A0A5F8HJP3"/>
<keyword evidence="5" id="KW-1185">Reference proteome</keyword>
<dbReference type="Bgee" id="ENSMODG00000039875">
    <property type="expression patterns" value="Expressed in cerebellum and 1 other cell type or tissue"/>
</dbReference>